<keyword evidence="3" id="KW-1185">Reference proteome</keyword>
<dbReference type="Pfam" id="PF11716">
    <property type="entry name" value="MDMPI_N"/>
    <property type="match status" value="1"/>
</dbReference>
<sequence length="205" mass="21883">MDTWQLVDVERATLADQLAALPAERWDEPTLCPGWRVRDVVAHLTFAPAFGVGTVLVELARARGGFDRMLRDSAIRRADRPPGELVAALRATVGARRCPVTTGPPDRLLDVVIHGQDIALPLGLDRPVPVAAAVGALDRVWARGYPFHARRRLAGLRLVADDTDWSGGEGALVEGPVSALLMLAAGRSATVGRLHGEGAERLVAS</sequence>
<accession>A0ABZ1IL52</accession>
<dbReference type="InterPro" id="IPR017517">
    <property type="entry name" value="Maleyloyr_isom"/>
</dbReference>
<dbReference type="InterPro" id="IPR034660">
    <property type="entry name" value="DinB/YfiT-like"/>
</dbReference>
<evidence type="ECO:0000313" key="2">
    <source>
        <dbReference type="EMBL" id="WSE34324.1"/>
    </source>
</evidence>
<keyword evidence="2" id="KW-0413">Isomerase</keyword>
<reference evidence="2 3" key="1">
    <citation type="journal article" date="2015" name="Int. J. Syst. Evol. Microbiol.">
        <title>Amycolatopsis rhabdoformis sp. nov., an actinomycete isolated from a tropical forest soil.</title>
        <authorList>
            <person name="Souza W.R."/>
            <person name="Silva R.E."/>
            <person name="Goodfellow M."/>
            <person name="Busarakam K."/>
            <person name="Figueiro F.S."/>
            <person name="Ferreira D."/>
            <person name="Rodrigues-Filho E."/>
            <person name="Moraes L.A.B."/>
            <person name="Zucchi T.D."/>
        </authorList>
    </citation>
    <scope>NUCLEOTIDE SEQUENCE [LARGE SCALE GENOMIC DNA]</scope>
    <source>
        <strain evidence="2 3">NCIMB 14900</strain>
    </source>
</reference>
<evidence type="ECO:0000313" key="3">
    <source>
        <dbReference type="Proteomes" id="UP001330812"/>
    </source>
</evidence>
<evidence type="ECO:0000259" key="1">
    <source>
        <dbReference type="Pfam" id="PF11716"/>
    </source>
</evidence>
<dbReference type="InterPro" id="IPR024344">
    <property type="entry name" value="MDMPI_metal-binding"/>
</dbReference>
<dbReference type="EMBL" id="CP142149">
    <property type="protein sequence ID" value="WSE34324.1"/>
    <property type="molecule type" value="Genomic_DNA"/>
</dbReference>
<name>A0ABZ1IL52_9PSEU</name>
<dbReference type="SUPFAM" id="SSF109854">
    <property type="entry name" value="DinB/YfiT-like putative metalloenzymes"/>
    <property type="match status" value="1"/>
</dbReference>
<dbReference type="Proteomes" id="UP001330812">
    <property type="component" value="Chromosome"/>
</dbReference>
<feature type="domain" description="Mycothiol-dependent maleylpyruvate isomerase metal-binding" evidence="1">
    <location>
        <begin position="10"/>
        <end position="112"/>
    </location>
</feature>
<dbReference type="NCBIfam" id="TIGR03083">
    <property type="entry name" value="maleylpyruvate isomerase family mycothiol-dependent enzyme"/>
    <property type="match status" value="1"/>
</dbReference>
<gene>
    <name evidence="2" type="ORF">VSH64_19870</name>
</gene>
<proteinExistence type="predicted"/>
<dbReference type="RefSeq" id="WP_326837130.1">
    <property type="nucleotide sequence ID" value="NZ_CP142149.1"/>
</dbReference>
<dbReference type="Gene3D" id="1.20.120.450">
    <property type="entry name" value="dinb family like domain"/>
    <property type="match status" value="1"/>
</dbReference>
<dbReference type="GO" id="GO:0016853">
    <property type="term" value="F:isomerase activity"/>
    <property type="evidence" value="ECO:0007669"/>
    <property type="project" value="UniProtKB-KW"/>
</dbReference>
<organism evidence="2 3">
    <name type="scientific">Amycolatopsis rhabdoformis</name>
    <dbReference type="NCBI Taxonomy" id="1448059"/>
    <lineage>
        <taxon>Bacteria</taxon>
        <taxon>Bacillati</taxon>
        <taxon>Actinomycetota</taxon>
        <taxon>Actinomycetes</taxon>
        <taxon>Pseudonocardiales</taxon>
        <taxon>Pseudonocardiaceae</taxon>
        <taxon>Amycolatopsis</taxon>
    </lineage>
</organism>
<protein>
    <submittedName>
        <fullName evidence="2">Maleylpyruvate isomerase family mycothiol-dependent enzyme</fullName>
    </submittedName>
</protein>